<protein>
    <submittedName>
        <fullName evidence="1">Uncharacterized protein</fullName>
    </submittedName>
</protein>
<reference evidence="2" key="1">
    <citation type="journal article" date="2013" name="Nat. Genet.">
        <title>The Capsella rubella genome and the genomic consequences of rapid mating system evolution.</title>
        <authorList>
            <person name="Slotte T."/>
            <person name="Hazzouri K.M."/>
            <person name="Agren J.A."/>
            <person name="Koenig D."/>
            <person name="Maumus F."/>
            <person name="Guo Y.L."/>
            <person name="Steige K."/>
            <person name="Platts A.E."/>
            <person name="Escobar J.S."/>
            <person name="Newman L.K."/>
            <person name="Wang W."/>
            <person name="Mandakova T."/>
            <person name="Vello E."/>
            <person name="Smith L.M."/>
            <person name="Henz S.R."/>
            <person name="Steffen J."/>
            <person name="Takuno S."/>
            <person name="Brandvain Y."/>
            <person name="Coop G."/>
            <person name="Andolfatto P."/>
            <person name="Hu T.T."/>
            <person name="Blanchette M."/>
            <person name="Clark R.M."/>
            <person name="Quesneville H."/>
            <person name="Nordborg M."/>
            <person name="Gaut B.S."/>
            <person name="Lysak M.A."/>
            <person name="Jenkins J."/>
            <person name="Grimwood J."/>
            <person name="Chapman J."/>
            <person name="Prochnik S."/>
            <person name="Shu S."/>
            <person name="Rokhsar D."/>
            <person name="Schmutz J."/>
            <person name="Weigel D."/>
            <person name="Wright S.I."/>
        </authorList>
    </citation>
    <scope>NUCLEOTIDE SEQUENCE [LARGE SCALE GENOMIC DNA]</scope>
    <source>
        <strain evidence="2">cv. Monte Gargano</strain>
    </source>
</reference>
<name>R0GLD2_9BRAS</name>
<dbReference type="AlphaFoldDB" id="R0GLD2"/>
<gene>
    <name evidence="1" type="ORF">CARUB_v10011713mg</name>
</gene>
<organism evidence="1 2">
    <name type="scientific">Capsella rubella</name>
    <dbReference type="NCBI Taxonomy" id="81985"/>
    <lineage>
        <taxon>Eukaryota</taxon>
        <taxon>Viridiplantae</taxon>
        <taxon>Streptophyta</taxon>
        <taxon>Embryophyta</taxon>
        <taxon>Tracheophyta</taxon>
        <taxon>Spermatophyta</taxon>
        <taxon>Magnoliopsida</taxon>
        <taxon>eudicotyledons</taxon>
        <taxon>Gunneridae</taxon>
        <taxon>Pentapetalae</taxon>
        <taxon>rosids</taxon>
        <taxon>malvids</taxon>
        <taxon>Brassicales</taxon>
        <taxon>Brassicaceae</taxon>
        <taxon>Camelineae</taxon>
        <taxon>Capsella</taxon>
    </lineage>
</organism>
<evidence type="ECO:0000313" key="1">
    <source>
        <dbReference type="EMBL" id="EOA36566.1"/>
    </source>
</evidence>
<accession>R0GLD2</accession>
<dbReference type="Proteomes" id="UP000029121">
    <property type="component" value="Unassembled WGS sequence"/>
</dbReference>
<evidence type="ECO:0000313" key="2">
    <source>
        <dbReference type="Proteomes" id="UP000029121"/>
    </source>
</evidence>
<dbReference type="EMBL" id="KB870805">
    <property type="protein sequence ID" value="EOA36566.1"/>
    <property type="molecule type" value="Genomic_DNA"/>
</dbReference>
<sequence>MPPYIQKVHNNSTKPVQMYTTSGGEGWAIAYGETKEINDYITSDVYSEINVEDSAVSKGYRLKYTWPNQIISLNDNVGLSSSVADSEIVTRKDKINIGIHVYVNSIQIHGTSDNLGITQPDGDIKYYYSVSVTIKDGGGVTLEGFEPRR</sequence>
<keyword evidence="2" id="KW-1185">Reference proteome</keyword>
<proteinExistence type="predicted"/>